<dbReference type="GeneID" id="112290422"/>
<name>A0A7I4AHU4_PHYPA</name>
<keyword evidence="1 3" id="KW-0175">Coiled coil</keyword>
<accession>A0A7I4AHU4</accession>
<dbReference type="RefSeq" id="XP_024392386.1">
    <property type="nucleotide sequence ID" value="XM_024536618.2"/>
</dbReference>
<reference evidence="8" key="3">
    <citation type="submission" date="2020-12" db="UniProtKB">
        <authorList>
            <consortium name="EnsemblPlants"/>
        </authorList>
    </citation>
    <scope>IDENTIFICATION</scope>
</reference>
<dbReference type="InterPro" id="IPR005381">
    <property type="entry name" value="Znf-XS_domain"/>
</dbReference>
<dbReference type="InterPro" id="IPR038588">
    <property type="entry name" value="XS_domain_sf"/>
</dbReference>
<dbReference type="OrthoDB" id="1892195at2759"/>
<dbReference type="PANTHER" id="PTHR21596">
    <property type="entry name" value="RIBONUCLEASE P SUBUNIT P38"/>
    <property type="match status" value="1"/>
</dbReference>
<feature type="region of interest" description="Disordered" evidence="4">
    <location>
        <begin position="682"/>
        <end position="704"/>
    </location>
</feature>
<feature type="region of interest" description="Disordered" evidence="4">
    <location>
        <begin position="1"/>
        <end position="23"/>
    </location>
</feature>
<dbReference type="InterPro" id="IPR005379">
    <property type="entry name" value="FDM1-5/IDN2_XH"/>
</dbReference>
<evidence type="ECO:0008006" key="10">
    <source>
        <dbReference type="Google" id="ProtNLM"/>
    </source>
</evidence>
<keyword evidence="2" id="KW-0943">RNA-mediated gene silencing</keyword>
<evidence type="ECO:0000256" key="4">
    <source>
        <dbReference type="SAM" id="MobiDB-lite"/>
    </source>
</evidence>
<reference evidence="8 9" key="2">
    <citation type="journal article" date="2018" name="Plant J.">
        <title>The Physcomitrella patens chromosome-scale assembly reveals moss genome structure and evolution.</title>
        <authorList>
            <person name="Lang D."/>
            <person name="Ullrich K.K."/>
            <person name="Murat F."/>
            <person name="Fuchs J."/>
            <person name="Jenkins J."/>
            <person name="Haas F.B."/>
            <person name="Piednoel M."/>
            <person name="Gundlach H."/>
            <person name="Van Bel M."/>
            <person name="Meyberg R."/>
            <person name="Vives C."/>
            <person name="Morata J."/>
            <person name="Symeonidi A."/>
            <person name="Hiss M."/>
            <person name="Muchero W."/>
            <person name="Kamisugi Y."/>
            <person name="Saleh O."/>
            <person name="Blanc G."/>
            <person name="Decker E.L."/>
            <person name="van Gessel N."/>
            <person name="Grimwood J."/>
            <person name="Hayes R.D."/>
            <person name="Graham S.W."/>
            <person name="Gunter L.E."/>
            <person name="McDaniel S.F."/>
            <person name="Hoernstein S.N.W."/>
            <person name="Larsson A."/>
            <person name="Li F.W."/>
            <person name="Perroud P.F."/>
            <person name="Phillips J."/>
            <person name="Ranjan P."/>
            <person name="Rokshar D.S."/>
            <person name="Rothfels C.J."/>
            <person name="Schneider L."/>
            <person name="Shu S."/>
            <person name="Stevenson D.W."/>
            <person name="Thummler F."/>
            <person name="Tillich M."/>
            <person name="Villarreal Aguilar J.C."/>
            <person name="Widiez T."/>
            <person name="Wong G.K."/>
            <person name="Wymore A."/>
            <person name="Zhang Y."/>
            <person name="Zimmer A.D."/>
            <person name="Quatrano R.S."/>
            <person name="Mayer K.F.X."/>
            <person name="Goodstein D."/>
            <person name="Casacuberta J.M."/>
            <person name="Vandepoele K."/>
            <person name="Reski R."/>
            <person name="Cuming A.C."/>
            <person name="Tuskan G.A."/>
            <person name="Maumus F."/>
            <person name="Salse J."/>
            <person name="Schmutz J."/>
            <person name="Rensing S.A."/>
        </authorList>
    </citation>
    <scope>NUCLEOTIDE SEQUENCE [LARGE SCALE GENOMIC DNA]</scope>
    <source>
        <strain evidence="8 9">cv. Gransden 2004</strain>
    </source>
</reference>
<evidence type="ECO:0000313" key="9">
    <source>
        <dbReference type="Proteomes" id="UP000006727"/>
    </source>
</evidence>
<gene>
    <name evidence="8" type="primary">LOC112290422</name>
</gene>
<evidence type="ECO:0000259" key="7">
    <source>
        <dbReference type="Pfam" id="PF03470"/>
    </source>
</evidence>
<evidence type="ECO:0000313" key="8">
    <source>
        <dbReference type="EnsemblPlants" id="Pp3c13_16540V3.3"/>
    </source>
</evidence>
<dbReference type="Pfam" id="PF03468">
    <property type="entry name" value="XS"/>
    <property type="match status" value="1"/>
</dbReference>
<dbReference type="InParanoid" id="A0A7I4AHU4"/>
<dbReference type="AlphaFoldDB" id="A0A7I4AHU4"/>
<dbReference type="Gramene" id="Pp3c13_16540V3.3">
    <property type="protein sequence ID" value="Pp3c13_16540V3.3"/>
    <property type="gene ID" value="Pp3c13_16540"/>
</dbReference>
<evidence type="ECO:0000259" key="5">
    <source>
        <dbReference type="Pfam" id="PF03468"/>
    </source>
</evidence>
<dbReference type="EnsemblPlants" id="Pp3c13_16540V3.3">
    <property type="protein sequence ID" value="Pp3c13_16540V3.3"/>
    <property type="gene ID" value="Pp3c13_16540"/>
</dbReference>
<dbReference type="Pfam" id="PF03470">
    <property type="entry name" value="zf-XS"/>
    <property type="match status" value="1"/>
</dbReference>
<feature type="domain" description="Factor of DNA methylation 1-5/IDN2" evidence="6">
    <location>
        <begin position="538"/>
        <end position="664"/>
    </location>
</feature>
<keyword evidence="9" id="KW-1185">Reference proteome</keyword>
<feature type="coiled-coil region" evidence="3">
    <location>
        <begin position="412"/>
        <end position="499"/>
    </location>
</feature>
<dbReference type="Pfam" id="PF03469">
    <property type="entry name" value="XH"/>
    <property type="match status" value="1"/>
</dbReference>
<evidence type="ECO:0000256" key="3">
    <source>
        <dbReference type="SAM" id="Coils"/>
    </source>
</evidence>
<evidence type="ECO:0000256" key="2">
    <source>
        <dbReference type="ARBA" id="ARBA00023158"/>
    </source>
</evidence>
<feature type="compositionally biased region" description="Acidic residues" evidence="4">
    <location>
        <begin position="7"/>
        <end position="23"/>
    </location>
</feature>
<organism evidence="8 9">
    <name type="scientific">Physcomitrium patens</name>
    <name type="common">Spreading-leaved earth moss</name>
    <name type="synonym">Physcomitrella patens</name>
    <dbReference type="NCBI Taxonomy" id="3218"/>
    <lineage>
        <taxon>Eukaryota</taxon>
        <taxon>Viridiplantae</taxon>
        <taxon>Streptophyta</taxon>
        <taxon>Embryophyta</taxon>
        <taxon>Bryophyta</taxon>
        <taxon>Bryophytina</taxon>
        <taxon>Bryopsida</taxon>
        <taxon>Funariidae</taxon>
        <taxon>Funariales</taxon>
        <taxon>Funariaceae</taxon>
        <taxon>Physcomitrium</taxon>
    </lineage>
</organism>
<feature type="domain" description="Zinc finger-XS" evidence="7">
    <location>
        <begin position="51"/>
        <end position="90"/>
    </location>
</feature>
<dbReference type="KEGG" id="ppp:112290422"/>
<evidence type="ECO:0000256" key="1">
    <source>
        <dbReference type="ARBA" id="ARBA00023054"/>
    </source>
</evidence>
<sequence length="704" mass="81115">MAPLEEVSSEMDEPDSDDYDSDEMNEAFDLAWTGLKNGSLKCLNSDGTFRCPYSPGRKKQNYVYSELHQHAVGVGKGERGPVAAGNHRALQKYLEQDMAARAHPQAERVIHLQQEVPSRVDNDDKRVRPWMGILQNIDNRTRRPADQFRIGPGAADIKEHLRAFNPESVKVLYDYKGHLGMAVVGFRNTMDGFKDAEAFENSFCLKRRGRKDFEMNYPHALGEHLYGWMATEKDVDGWNKGSHKLLVEHLRANGDLKCLPEIVKELELTAQQQVQNLKKVVINKDDVLQVTHRENWSLTNKVDLVTAQREQAESEKLKLIENHKKELEGLQRAASLAAEEHERNMGAYRTQIENRMKELESKCSELGMLQIENEAEKARNFAERQETQKLLAWYKVQAKIQEEQQLKQIELIKKHKDESDKLENELQEQRKKLQAKHWRELENHRVTEQLEAEKAKKAEIIEANIEETEKEKEEYVKKIAELEEKLKDCEEDMDYNNDLVNQLTISHRQANSEVEDAKTLIIKLKVLEKYGTSDIGVKRLGQLNTEGWWEACGHKFPSKMRFCKWQSRVETLMADNTFNPIRVESDGKGGHKYSVNEDDKELTNIREKYGPLVANAVAAAMLELTTWNPSGRYIVSMPWDFKANQKATMSQLFDFFLKVIKNKEDEVKETQKKLKALEEAMALTKEKTKGPASGVSKGKKRPRP</sequence>
<dbReference type="Gene3D" id="3.30.70.2890">
    <property type="entry name" value="XS domain"/>
    <property type="match status" value="1"/>
</dbReference>
<dbReference type="FunCoup" id="A0A7I4AHU4">
    <property type="interactions" value="1287"/>
</dbReference>
<proteinExistence type="predicted"/>
<protein>
    <recommendedName>
        <fullName evidence="10">XS domain-containing protein</fullName>
    </recommendedName>
</protein>
<dbReference type="GO" id="GO:0080188">
    <property type="term" value="P:gene silencing by siRNA-directed DNA methylation"/>
    <property type="evidence" value="ECO:0007669"/>
    <property type="project" value="InterPro"/>
</dbReference>
<dbReference type="Proteomes" id="UP000006727">
    <property type="component" value="Chromosome 13"/>
</dbReference>
<reference evidence="8 9" key="1">
    <citation type="journal article" date="2008" name="Science">
        <title>The Physcomitrella genome reveals evolutionary insights into the conquest of land by plants.</title>
        <authorList>
            <person name="Rensing S."/>
            <person name="Lang D."/>
            <person name="Zimmer A."/>
            <person name="Terry A."/>
            <person name="Salamov A."/>
            <person name="Shapiro H."/>
            <person name="Nishiyama T."/>
            <person name="Perroud P.-F."/>
            <person name="Lindquist E."/>
            <person name="Kamisugi Y."/>
            <person name="Tanahashi T."/>
            <person name="Sakakibara K."/>
            <person name="Fujita T."/>
            <person name="Oishi K."/>
            <person name="Shin-I T."/>
            <person name="Kuroki Y."/>
            <person name="Toyoda A."/>
            <person name="Suzuki Y."/>
            <person name="Hashimoto A."/>
            <person name="Yamaguchi K."/>
            <person name="Sugano A."/>
            <person name="Kohara Y."/>
            <person name="Fujiyama A."/>
            <person name="Anterola A."/>
            <person name="Aoki S."/>
            <person name="Ashton N."/>
            <person name="Barbazuk W.B."/>
            <person name="Barker E."/>
            <person name="Bennetzen J."/>
            <person name="Bezanilla M."/>
            <person name="Blankenship R."/>
            <person name="Cho S.H."/>
            <person name="Dutcher S."/>
            <person name="Estelle M."/>
            <person name="Fawcett J.A."/>
            <person name="Gundlach H."/>
            <person name="Hanada K."/>
            <person name="Heyl A."/>
            <person name="Hicks K.A."/>
            <person name="Hugh J."/>
            <person name="Lohr M."/>
            <person name="Mayer K."/>
            <person name="Melkozernov A."/>
            <person name="Murata T."/>
            <person name="Nelson D."/>
            <person name="Pils B."/>
            <person name="Prigge M."/>
            <person name="Reiss B."/>
            <person name="Renner T."/>
            <person name="Rombauts S."/>
            <person name="Rushton P."/>
            <person name="Sanderfoot A."/>
            <person name="Schween G."/>
            <person name="Shiu S.-H."/>
            <person name="Stueber K."/>
            <person name="Theodoulou F.L."/>
            <person name="Tu H."/>
            <person name="Van de Peer Y."/>
            <person name="Verrier P.J."/>
            <person name="Waters E."/>
            <person name="Wood A."/>
            <person name="Yang L."/>
            <person name="Cove D."/>
            <person name="Cuming A."/>
            <person name="Hasebe M."/>
            <person name="Lucas S."/>
            <person name="Mishler D.B."/>
            <person name="Reski R."/>
            <person name="Grigoriev I."/>
            <person name="Quatrano R.S."/>
            <person name="Boore J.L."/>
        </authorList>
    </citation>
    <scope>NUCLEOTIDE SEQUENCE [LARGE SCALE GENOMIC DNA]</scope>
    <source>
        <strain evidence="8 9">cv. Gransden 2004</strain>
    </source>
</reference>
<dbReference type="InterPro" id="IPR045177">
    <property type="entry name" value="FDM1-5/IDN2"/>
</dbReference>
<dbReference type="EMBL" id="ABEU02000013">
    <property type="status" value="NOT_ANNOTATED_CDS"/>
    <property type="molecule type" value="Genomic_DNA"/>
</dbReference>
<dbReference type="PANTHER" id="PTHR21596:SF3">
    <property type="entry name" value="FACTOR OF DNA METHYLATION 1-RELATED"/>
    <property type="match status" value="1"/>
</dbReference>
<dbReference type="InterPro" id="IPR005380">
    <property type="entry name" value="XS_domain"/>
</dbReference>
<feature type="coiled-coil region" evidence="3">
    <location>
        <begin position="302"/>
        <end position="388"/>
    </location>
</feature>
<evidence type="ECO:0000259" key="6">
    <source>
        <dbReference type="Pfam" id="PF03469"/>
    </source>
</evidence>
<feature type="domain" description="XS" evidence="5">
    <location>
        <begin position="123"/>
        <end position="235"/>
    </location>
</feature>